<evidence type="ECO:0000313" key="1">
    <source>
        <dbReference type="EMBL" id="MFI6499651.1"/>
    </source>
</evidence>
<protein>
    <submittedName>
        <fullName evidence="1">Lantibiotic dehydratase</fullName>
    </submittedName>
</protein>
<comment type="caution">
    <text evidence="1">The sequence shown here is derived from an EMBL/GenBank/DDBJ whole genome shotgun (WGS) entry which is preliminary data.</text>
</comment>
<keyword evidence="2" id="KW-1185">Reference proteome</keyword>
<name>A0ABW7YUS8_9ACTN</name>
<sequence>MTVAAGLRPALDGPVITRVGGVPTNVLDLVPDTTRALSREAADLTDALRRLASPLTEALFTLVPRLDEQVTLRRAVLSGKRSVHGLRALPWDDDVFERVAARLPETAALLRDWAKLTDKRAAVLDALRSQLDQDRVVAVAKMRAALWEPGVLESLTVAAPDWVRHADLAALTPRSVKTLYSYVSRTAVKTSPFSGLTAVGVAGLRGQSRAISRTAVVLAALAVQRLARDPRTAPLLSYRGAPIRPGGDRAPRGLMLHGEILIAGGIVWRQDRVVEADHATRWLDGLGDRDLTLAEILARVGGADPFARFVRLLDAGVFTPVPPWRQDAPPLPGLAELVGECPNSPIPADDLCAAHRLGLEARDADVHGRLAALDGLAQYARTWSAPAQGRTAPLALLYEDRETDADLPDVCAAGPVRDDLLALGERMRPYIFRSHVYDLMLQRFTAAFGAGAACRDPLAFLMGLAIEGDGDGPLDTAITEDVTARANPGDRAWLPVGPTSARPSAAVLFQLAAPSAQQATQGDYRLVVNQFSAGSGALFARFAGLLGVEFRDRLREYVMRARPGIECRELVLWTDCNTAQAECAGLLPPLTLPGEPTRASGITLDDMLLVHDAATDTLSLTDQSGAPVGLAYLGLVPQHMMHSYARLLAVLADPWVNGAPQSDYTLTRLPELLPRCCPDEVVALPRDGFGRVVTRRASWLVPVTALPLPRERDGVDDLKVALQLYEFRRTHGMPEEVFVHQLGFTGGDRKPLWVSLAAPLSAQVLGGWLDAATTHVRVTEALPARDAHPQLDPQGRPRAVEHAAMLTWLR</sequence>
<evidence type="ECO:0000313" key="2">
    <source>
        <dbReference type="Proteomes" id="UP001612741"/>
    </source>
</evidence>
<accession>A0ABW7YUS8</accession>
<organism evidence="1 2">
    <name type="scientific">Nonomuraea typhae</name>
    <dbReference type="NCBI Taxonomy" id="2603600"/>
    <lineage>
        <taxon>Bacteria</taxon>
        <taxon>Bacillati</taxon>
        <taxon>Actinomycetota</taxon>
        <taxon>Actinomycetes</taxon>
        <taxon>Streptosporangiales</taxon>
        <taxon>Streptosporangiaceae</taxon>
        <taxon>Nonomuraea</taxon>
    </lineage>
</organism>
<proteinExistence type="predicted"/>
<dbReference type="EMBL" id="JBITGY010000005">
    <property type="protein sequence ID" value="MFI6499651.1"/>
    <property type="molecule type" value="Genomic_DNA"/>
</dbReference>
<dbReference type="RefSeq" id="WP_397083094.1">
    <property type="nucleotide sequence ID" value="NZ_JBITGY010000005.1"/>
</dbReference>
<dbReference type="Proteomes" id="UP001612741">
    <property type="component" value="Unassembled WGS sequence"/>
</dbReference>
<gene>
    <name evidence="1" type="ORF">ACIBG2_19845</name>
</gene>
<reference evidence="1 2" key="1">
    <citation type="submission" date="2024-10" db="EMBL/GenBank/DDBJ databases">
        <title>The Natural Products Discovery Center: Release of the First 8490 Sequenced Strains for Exploring Actinobacteria Biosynthetic Diversity.</title>
        <authorList>
            <person name="Kalkreuter E."/>
            <person name="Kautsar S.A."/>
            <person name="Yang D."/>
            <person name="Bader C.D."/>
            <person name="Teijaro C.N."/>
            <person name="Fluegel L."/>
            <person name="Davis C.M."/>
            <person name="Simpson J.R."/>
            <person name="Lauterbach L."/>
            <person name="Steele A.D."/>
            <person name="Gui C."/>
            <person name="Meng S."/>
            <person name="Li G."/>
            <person name="Viehrig K."/>
            <person name="Ye F."/>
            <person name="Su P."/>
            <person name="Kiefer A.F."/>
            <person name="Nichols A."/>
            <person name="Cepeda A.J."/>
            <person name="Yan W."/>
            <person name="Fan B."/>
            <person name="Jiang Y."/>
            <person name="Adhikari A."/>
            <person name="Zheng C.-J."/>
            <person name="Schuster L."/>
            <person name="Cowan T.M."/>
            <person name="Smanski M.J."/>
            <person name="Chevrette M.G."/>
            <person name="De Carvalho L.P.S."/>
            <person name="Shen B."/>
        </authorList>
    </citation>
    <scope>NUCLEOTIDE SEQUENCE [LARGE SCALE GENOMIC DNA]</scope>
    <source>
        <strain evidence="1 2">NPDC050545</strain>
    </source>
</reference>